<comment type="caution">
    <text evidence="6">The sequence shown here is derived from an EMBL/GenBank/DDBJ whole genome shotgun (WGS) entry which is preliminary data.</text>
</comment>
<dbReference type="Pfam" id="PF06114">
    <property type="entry name" value="Peptidase_M78"/>
    <property type="match status" value="1"/>
</dbReference>
<dbReference type="InterPro" id="IPR010359">
    <property type="entry name" value="IrrE_HExxH"/>
</dbReference>
<comment type="similarity">
    <text evidence="1">Belongs to the short-chain fatty acyl-CoA assimilation regulator (ScfR) family.</text>
</comment>
<feature type="domain" description="HTH cro/C1-type" evidence="5">
    <location>
        <begin position="11"/>
        <end position="65"/>
    </location>
</feature>
<organism evidence="6 7">
    <name type="scientific">Sphingomonas caseinilyticus</name>
    <dbReference type="NCBI Taxonomy" id="2908205"/>
    <lineage>
        <taxon>Bacteria</taxon>
        <taxon>Pseudomonadati</taxon>
        <taxon>Pseudomonadota</taxon>
        <taxon>Alphaproteobacteria</taxon>
        <taxon>Sphingomonadales</taxon>
        <taxon>Sphingomonadaceae</taxon>
        <taxon>Sphingomonas</taxon>
    </lineage>
</organism>
<gene>
    <name evidence="6" type="ORF">LZ496_08560</name>
</gene>
<dbReference type="InterPro" id="IPR018653">
    <property type="entry name" value="ScfR_C"/>
</dbReference>
<dbReference type="SMART" id="SM00530">
    <property type="entry name" value="HTH_XRE"/>
    <property type="match status" value="1"/>
</dbReference>
<reference evidence="6 7" key="1">
    <citation type="submission" date="2022-05" db="EMBL/GenBank/DDBJ databases">
        <authorList>
            <person name="Jo J.-H."/>
            <person name="Im W.-T."/>
        </authorList>
    </citation>
    <scope>NUCLEOTIDE SEQUENCE [LARGE SCALE GENOMIC DNA]</scope>
    <source>
        <strain evidence="6 7">NSE70-1</strain>
    </source>
</reference>
<dbReference type="EMBL" id="JAMGBA010000002">
    <property type="protein sequence ID" value="MCL6698829.1"/>
    <property type="molecule type" value="Genomic_DNA"/>
</dbReference>
<dbReference type="PANTHER" id="PTHR46797">
    <property type="entry name" value="HTH-TYPE TRANSCRIPTIONAL REGULATOR"/>
    <property type="match status" value="1"/>
</dbReference>
<keyword evidence="7" id="KW-1185">Reference proteome</keyword>
<accession>A0ABT0RV06</accession>
<keyword evidence="2" id="KW-0805">Transcription regulation</keyword>
<proteinExistence type="inferred from homology"/>
<dbReference type="InterPro" id="IPR001387">
    <property type="entry name" value="Cro/C1-type_HTH"/>
</dbReference>
<dbReference type="InterPro" id="IPR050807">
    <property type="entry name" value="TransReg_Diox_bact_type"/>
</dbReference>
<evidence type="ECO:0000313" key="6">
    <source>
        <dbReference type="EMBL" id="MCL6698829.1"/>
    </source>
</evidence>
<dbReference type="PROSITE" id="PS50943">
    <property type="entry name" value="HTH_CROC1"/>
    <property type="match status" value="1"/>
</dbReference>
<name>A0ABT0RV06_9SPHN</name>
<dbReference type="InterPro" id="IPR026281">
    <property type="entry name" value="HTH_RamB"/>
</dbReference>
<dbReference type="InterPro" id="IPR010982">
    <property type="entry name" value="Lambda_DNA-bd_dom_sf"/>
</dbReference>
<dbReference type="PANTHER" id="PTHR46797:SF23">
    <property type="entry name" value="HTH-TYPE TRANSCRIPTIONAL REGULATOR SUTR"/>
    <property type="match status" value="1"/>
</dbReference>
<dbReference type="Proteomes" id="UP001203410">
    <property type="component" value="Unassembled WGS sequence"/>
</dbReference>
<evidence type="ECO:0000256" key="1">
    <source>
        <dbReference type="ARBA" id="ARBA00007227"/>
    </source>
</evidence>
<evidence type="ECO:0000256" key="3">
    <source>
        <dbReference type="ARBA" id="ARBA00023125"/>
    </source>
</evidence>
<evidence type="ECO:0000259" key="5">
    <source>
        <dbReference type="PROSITE" id="PS50943"/>
    </source>
</evidence>
<dbReference type="Pfam" id="PF09856">
    <property type="entry name" value="ScfRs"/>
    <property type="match status" value="1"/>
</dbReference>
<dbReference type="PIRSF" id="PIRSF019251">
    <property type="entry name" value="Rv0465c"/>
    <property type="match status" value="1"/>
</dbReference>
<dbReference type="RefSeq" id="WP_249904213.1">
    <property type="nucleotide sequence ID" value="NZ_JAMGBA010000002.1"/>
</dbReference>
<keyword evidence="3" id="KW-0238">DNA-binding</keyword>
<dbReference type="CDD" id="cd00093">
    <property type="entry name" value="HTH_XRE"/>
    <property type="match status" value="1"/>
</dbReference>
<protein>
    <submittedName>
        <fullName evidence="6">Short-chain fatty acyl-CoA regulator family protein</fullName>
    </submittedName>
</protein>
<dbReference type="Gene3D" id="1.10.260.40">
    <property type="entry name" value="lambda repressor-like DNA-binding domains"/>
    <property type="match status" value="1"/>
</dbReference>
<dbReference type="SUPFAM" id="SSF47413">
    <property type="entry name" value="lambda repressor-like DNA-binding domains"/>
    <property type="match status" value="1"/>
</dbReference>
<evidence type="ECO:0000313" key="7">
    <source>
        <dbReference type="Proteomes" id="UP001203410"/>
    </source>
</evidence>
<sequence>MSSKLFLGHRLRRLRRDHQMSQTDMALSLAISPSYLNHLERNQRPVTAALLLKLAEQYEVDVRSFAANGGSAKTGPDALAEIFSDVLLSDLGVPRYELVELANNAPAVADAIARLYTALKEAARNPEIANAGDVRSVVTPENWVRDYIQQHRNHYPDLEAAAETLGGALSDPLSMSEPMRRRLKEAWGIAARVVPQAELGNVSQLYDADRRQFLISSQLRPENRTFALAYQLALIEFADVLDKIVAEAAPPDEGVRQLLHMSLANYAAGAIMMPYGRFLASAEQYRYSIDRLCGEYGANVEQVAHRLTTLNRPGARGVPFFMLRVDPAGNISKRYAGENFPFSRFGGTCPRWNLHTAFQTAGQAVTQLIETPDGHRYFTVSRTIDRPIKTELGASLLAIGLGCDIRHAHKLSCADVYDLEKAPVTPVGPACAICPRIDCAYRATPPAGRMLAVDRTKKTISPFPFVS</sequence>
<evidence type="ECO:0000256" key="4">
    <source>
        <dbReference type="ARBA" id="ARBA00023163"/>
    </source>
</evidence>
<keyword evidence="4" id="KW-0804">Transcription</keyword>
<dbReference type="Pfam" id="PF01381">
    <property type="entry name" value="HTH_3"/>
    <property type="match status" value="1"/>
</dbReference>
<evidence type="ECO:0000256" key="2">
    <source>
        <dbReference type="ARBA" id="ARBA00023015"/>
    </source>
</evidence>